<dbReference type="KEGG" id="mcos:GM418_10970"/>
<evidence type="ECO:0000313" key="2">
    <source>
        <dbReference type="Proteomes" id="UP000428260"/>
    </source>
</evidence>
<proteinExistence type="predicted"/>
<dbReference type="RefSeq" id="WP_158865989.1">
    <property type="nucleotide sequence ID" value="NZ_CP046401.1"/>
</dbReference>
<reference evidence="1 2" key="1">
    <citation type="submission" date="2019-11" db="EMBL/GenBank/DDBJ databases">
        <authorList>
            <person name="Zheng R.K."/>
            <person name="Sun C.M."/>
        </authorList>
    </citation>
    <scope>NUCLEOTIDE SEQUENCE [LARGE SCALE GENOMIC DNA]</scope>
    <source>
        <strain evidence="1 2">WC007</strain>
    </source>
</reference>
<protein>
    <submittedName>
        <fullName evidence="1">Uncharacterized protein</fullName>
    </submittedName>
</protein>
<dbReference type="EMBL" id="CP046401">
    <property type="protein sequence ID" value="QGY44161.1"/>
    <property type="molecule type" value="Genomic_DNA"/>
</dbReference>
<name>A0A6I6JNY4_9BACT</name>
<evidence type="ECO:0000313" key="1">
    <source>
        <dbReference type="EMBL" id="QGY44161.1"/>
    </source>
</evidence>
<organism evidence="1 2">
    <name type="scientific">Maribellus comscasis</name>
    <dbReference type="NCBI Taxonomy" id="2681766"/>
    <lineage>
        <taxon>Bacteria</taxon>
        <taxon>Pseudomonadati</taxon>
        <taxon>Bacteroidota</taxon>
        <taxon>Bacteroidia</taxon>
        <taxon>Marinilabiliales</taxon>
        <taxon>Prolixibacteraceae</taxon>
        <taxon>Maribellus</taxon>
    </lineage>
</organism>
<accession>A0A6I6JNY4</accession>
<gene>
    <name evidence="1" type="ORF">GM418_10970</name>
</gene>
<dbReference type="AlphaFoldDB" id="A0A6I6JNY4"/>
<dbReference type="Proteomes" id="UP000428260">
    <property type="component" value="Chromosome"/>
</dbReference>
<keyword evidence="2" id="KW-1185">Reference proteome</keyword>
<sequence length="139" mass="16221">MARIGIRYQMMYKNSEDFIKIQEEMPKIINQCNIPVRELAKDAQKPLKSHYRKLQLKTYTADDILNYMSAFAINKGLDKIRKQIPELIKASKIPHSQLIAELGTTNGSFKYKLKNMNYSSEEILAYFYAILRIKNQSNP</sequence>